<feature type="compositionally biased region" description="Basic and acidic residues" evidence="14">
    <location>
        <begin position="109"/>
        <end position="124"/>
    </location>
</feature>
<dbReference type="InterPro" id="IPR026250">
    <property type="entry name" value="ITPRIP-like"/>
</dbReference>
<accession>A0ABR3NXW8</accession>
<comment type="caution">
    <text evidence="16">The sequence shown here is derived from an EMBL/GenBank/DDBJ whole genome shotgun (WGS) entry which is preliminary data.</text>
</comment>
<comment type="function">
    <text evidence="1">Enhances Ca(2+)-mediated inhibition of inositol 1,4,5-triphosphate receptor (ITPR) Ca(2+) release.</text>
</comment>
<dbReference type="PANTHER" id="PTHR10656">
    <property type="entry name" value="CELL FATE DETERMINING PROTEIN MAB21-RELATED"/>
    <property type="match status" value="1"/>
</dbReference>
<evidence type="ECO:0000256" key="1">
    <source>
        <dbReference type="ARBA" id="ARBA00003856"/>
    </source>
</evidence>
<evidence type="ECO:0000256" key="5">
    <source>
        <dbReference type="ARBA" id="ARBA00019443"/>
    </source>
</evidence>
<evidence type="ECO:0000256" key="12">
    <source>
        <dbReference type="ARBA" id="ARBA00023180"/>
    </source>
</evidence>
<keyword evidence="11" id="KW-0472">Membrane</keyword>
<evidence type="ECO:0000256" key="4">
    <source>
        <dbReference type="ARBA" id="ARBA00005554"/>
    </source>
</evidence>
<dbReference type="Proteomes" id="UP001558613">
    <property type="component" value="Unassembled WGS sequence"/>
</dbReference>
<keyword evidence="9" id="KW-1133">Transmembrane helix</keyword>
<protein>
    <recommendedName>
        <fullName evidence="5">Inositol 1,4,5-trisphosphate receptor-interacting protein</fullName>
    </recommendedName>
</protein>
<comment type="similarity">
    <text evidence="4">Belongs to the ITPRIP family.</text>
</comment>
<dbReference type="Pfam" id="PF20266">
    <property type="entry name" value="Mab-21_C"/>
    <property type="match status" value="1"/>
</dbReference>
<keyword evidence="7" id="KW-0812">Transmembrane</keyword>
<evidence type="ECO:0000256" key="6">
    <source>
        <dbReference type="ARBA" id="ARBA00022475"/>
    </source>
</evidence>
<evidence type="ECO:0000256" key="3">
    <source>
        <dbReference type="ARBA" id="ARBA00004494"/>
    </source>
</evidence>
<dbReference type="InterPro" id="IPR046906">
    <property type="entry name" value="Mab-21_HhH/H2TH-like"/>
</dbReference>
<evidence type="ECO:0000256" key="7">
    <source>
        <dbReference type="ARBA" id="ARBA00022692"/>
    </source>
</evidence>
<reference evidence="16 17" key="1">
    <citation type="submission" date="2023-09" db="EMBL/GenBank/DDBJ databases">
        <authorList>
            <person name="Wang M."/>
        </authorList>
    </citation>
    <scope>NUCLEOTIDE SEQUENCE [LARGE SCALE GENOMIC DNA]</scope>
    <source>
        <strain evidence="16">GT-2023</strain>
        <tissue evidence="16">Liver</tissue>
    </source>
</reference>
<evidence type="ECO:0000313" key="16">
    <source>
        <dbReference type="EMBL" id="KAL1281882.1"/>
    </source>
</evidence>
<dbReference type="PRINTS" id="PR02107">
    <property type="entry name" value="INOS145TPRIP"/>
</dbReference>
<keyword evidence="12" id="KW-0325">Glycoprotein</keyword>
<organism evidence="16 17">
    <name type="scientific">Cirrhinus molitorella</name>
    <name type="common">mud carp</name>
    <dbReference type="NCBI Taxonomy" id="172907"/>
    <lineage>
        <taxon>Eukaryota</taxon>
        <taxon>Metazoa</taxon>
        <taxon>Chordata</taxon>
        <taxon>Craniata</taxon>
        <taxon>Vertebrata</taxon>
        <taxon>Euteleostomi</taxon>
        <taxon>Actinopterygii</taxon>
        <taxon>Neopterygii</taxon>
        <taxon>Teleostei</taxon>
        <taxon>Ostariophysi</taxon>
        <taxon>Cypriniformes</taxon>
        <taxon>Cyprinidae</taxon>
        <taxon>Labeoninae</taxon>
        <taxon>Labeonini</taxon>
        <taxon>Cirrhinus</taxon>
    </lineage>
</organism>
<dbReference type="Gene3D" id="3.30.460.90">
    <property type="match status" value="1"/>
</dbReference>
<evidence type="ECO:0000256" key="14">
    <source>
        <dbReference type="SAM" id="MobiDB-lite"/>
    </source>
</evidence>
<feature type="domain" description="Mab-21-like HhH/H2TH-like" evidence="15">
    <location>
        <begin position="551"/>
        <end position="622"/>
    </location>
</feature>
<sequence length="687" mass="78702">MVTGSAAQSTCKGIASPYSNVFFCGIAAIRQTCKYHCMLSWCSERMEDTLLHVFVVVVSLLLSKDPNVFHDQEDDIMVSMQDHEHFLLEEGAKLEQGEHHVAMELPHSNQEESPSHRRVPREEGDTSDVQQITPNVKTTVRHEEQMSPVGEQNDFRQKAFAPDDQEILDFDTDKQTLHMSKEGLTHEHVNVDQNASQGDAAQPEKPQAAWTDTQADQGLLINKKIPTSKQRLTTITQGKQESDQEETYTWYIWKTLSLISFFRFLKFLRERSKPQKKTLRCLNVSQVSDLDYKTLASFHNQCVLVPPNHSWQTCEFVEGFVNDLLEAVKTTGSDMEMKDFVGVGSLYEQWSSRKSIVCDVHVPIIPPKPYSFEFELTKESSCSSTVQYCCKVKMVKGGTSSTACPCSNSNPDDDDDTLCLLHPDKKDDHVTENDINDLLCQENSTYLSKTQVLKWFKSAIRKAWDEITHKYEFELIFRSRENPRSLKVRFRSGRVILFNLTPVVKFRDSDVHLIPCSPSAMFSDTHWPVCFTRYESTLLQHITKTLPDNACHIHCLQILSFLHKHQTGLTGPCGLTSYHLKNALLHLLVNKPSSWDPEQMGCRLNDLLTFLEQKLKAKSLNHALVRNPLIPSEIGFPEEFRVGKPVNLFLPLLSNQELYLKTNRHLLEMIRNMPVLIYEYASMRNEE</sequence>
<evidence type="ECO:0000256" key="9">
    <source>
        <dbReference type="ARBA" id="ARBA00022989"/>
    </source>
</evidence>
<dbReference type="PANTHER" id="PTHR10656:SF8">
    <property type="entry name" value="INOSITOL 1,4,5-TRISPHOSPHATE RECEPTOR-INTERACTING PROTEIN"/>
    <property type="match status" value="1"/>
</dbReference>
<evidence type="ECO:0000256" key="13">
    <source>
        <dbReference type="ARBA" id="ARBA00023242"/>
    </source>
</evidence>
<comment type="subcellular location">
    <subcellularLocation>
        <location evidence="2">Cell membrane</location>
        <topology evidence="2">Single-pass type I membrane protein</topology>
    </subcellularLocation>
    <subcellularLocation>
        <location evidence="3">Nucleus outer membrane</location>
        <topology evidence="3">Single-pass type I membrane protein</topology>
    </subcellularLocation>
</comment>
<dbReference type="Gene3D" id="1.10.1410.40">
    <property type="match status" value="1"/>
</dbReference>
<evidence type="ECO:0000256" key="11">
    <source>
        <dbReference type="ARBA" id="ARBA00023136"/>
    </source>
</evidence>
<name>A0ABR3NXW8_9TELE</name>
<evidence type="ECO:0000313" key="17">
    <source>
        <dbReference type="Proteomes" id="UP001558613"/>
    </source>
</evidence>
<evidence type="ECO:0000256" key="8">
    <source>
        <dbReference type="ARBA" id="ARBA00022729"/>
    </source>
</evidence>
<evidence type="ECO:0000256" key="2">
    <source>
        <dbReference type="ARBA" id="ARBA00004251"/>
    </source>
</evidence>
<keyword evidence="8" id="KW-0732">Signal</keyword>
<evidence type="ECO:0000256" key="10">
    <source>
        <dbReference type="ARBA" id="ARBA00023054"/>
    </source>
</evidence>
<feature type="region of interest" description="Disordered" evidence="14">
    <location>
        <begin position="106"/>
        <end position="128"/>
    </location>
</feature>
<keyword evidence="6" id="KW-1003">Cell membrane</keyword>
<dbReference type="EMBL" id="JAYMGO010000001">
    <property type="protein sequence ID" value="KAL1281882.1"/>
    <property type="molecule type" value="Genomic_DNA"/>
</dbReference>
<dbReference type="InterPro" id="IPR024810">
    <property type="entry name" value="MAB21L/cGLR"/>
</dbReference>
<evidence type="ECO:0000259" key="15">
    <source>
        <dbReference type="Pfam" id="PF20266"/>
    </source>
</evidence>
<gene>
    <name evidence="16" type="ORF">QQF64_000685</name>
</gene>
<keyword evidence="13" id="KW-0539">Nucleus</keyword>
<keyword evidence="17" id="KW-1185">Reference proteome</keyword>
<keyword evidence="10" id="KW-0175">Coiled coil</keyword>
<proteinExistence type="inferred from homology"/>
<dbReference type="SMART" id="SM01265">
    <property type="entry name" value="Mab-21"/>
    <property type="match status" value="1"/>
</dbReference>